<accession>R9I530</accession>
<dbReference type="InterPro" id="IPR012334">
    <property type="entry name" value="Pectin_lyas_fold"/>
</dbReference>
<dbReference type="EMBL" id="ASSP01000018">
    <property type="protein sequence ID" value="EOS11383.1"/>
    <property type="molecule type" value="Genomic_DNA"/>
</dbReference>
<reference evidence="3 5" key="2">
    <citation type="submission" date="2019-04" db="EMBL/GenBank/DDBJ databases">
        <title>Microbes associate with the intestines of laboratory mice.</title>
        <authorList>
            <person name="Navarre W."/>
            <person name="Wong E."/>
            <person name="Huang K."/>
            <person name="Tropini C."/>
            <person name="Ng K."/>
            <person name="Yu B."/>
        </authorList>
    </citation>
    <scope>NUCLEOTIDE SEQUENCE [LARGE SCALE GENOMIC DNA]</scope>
    <source>
        <strain evidence="3 5">NM22_B1</strain>
    </source>
</reference>
<dbReference type="PATRIC" id="fig|1235788.3.peg.3183"/>
<comment type="caution">
    <text evidence="2">The sequence shown here is derived from an EMBL/GenBank/DDBJ whole genome shotgun (WGS) entry which is preliminary data.</text>
</comment>
<reference evidence="2 4" key="1">
    <citation type="submission" date="2013-04" db="EMBL/GenBank/DDBJ databases">
        <title>The Genome Sequence of Bacteroides massiliensis dnLKV3.</title>
        <authorList>
            <consortium name="The Broad Institute Genomics Platform"/>
            <consortium name="The Broad Institute Genome Sequencing Center for Infectious Disease"/>
            <person name="Earl A."/>
            <person name="Xavier R."/>
            <person name="Kuhn K."/>
            <person name="Stappenbeck T."/>
            <person name="Walker B."/>
            <person name="Young S."/>
            <person name="Zeng Q."/>
            <person name="Gargeya S."/>
            <person name="Fitzgerald M."/>
            <person name="Haas B."/>
            <person name="Abouelleil A."/>
            <person name="Allen A.W."/>
            <person name="Alvarado L."/>
            <person name="Arachchi H.M."/>
            <person name="Berlin A.M."/>
            <person name="Chapman S.B."/>
            <person name="Gainer-Dewar J."/>
            <person name="Goldberg J."/>
            <person name="Griggs A."/>
            <person name="Gujja S."/>
            <person name="Hansen M."/>
            <person name="Howarth C."/>
            <person name="Imamovic A."/>
            <person name="Ireland A."/>
            <person name="Larimer J."/>
            <person name="McCowan C."/>
            <person name="Murphy C."/>
            <person name="Pearson M."/>
            <person name="Poon T.W."/>
            <person name="Priest M."/>
            <person name="Roberts A."/>
            <person name="Saif S."/>
            <person name="Shea T."/>
            <person name="Sisk P."/>
            <person name="Sykes S."/>
            <person name="Wortman J."/>
            <person name="Nusbaum C."/>
            <person name="Birren B."/>
        </authorList>
    </citation>
    <scope>NUCLEOTIDE SEQUENCE [LARGE SCALE GENOMIC DNA]</scope>
    <source>
        <strain evidence="4">dnLKV3</strain>
        <strain evidence="2">DnLKV3</strain>
    </source>
</reference>
<dbReference type="Proteomes" id="UP000014200">
    <property type="component" value="Unassembled WGS sequence"/>
</dbReference>
<dbReference type="AlphaFoldDB" id="R9I530"/>
<dbReference type="InterPro" id="IPR011050">
    <property type="entry name" value="Pectin_lyase_fold/virulence"/>
</dbReference>
<dbReference type="EMBL" id="SRYJ01000005">
    <property type="protein sequence ID" value="TGY72555.1"/>
    <property type="molecule type" value="Genomic_DNA"/>
</dbReference>
<dbReference type="Gene3D" id="2.160.20.10">
    <property type="entry name" value="Single-stranded right-handed beta-helix, Pectin lyase-like"/>
    <property type="match status" value="1"/>
</dbReference>
<dbReference type="GeneID" id="82152203"/>
<protein>
    <recommendedName>
        <fullName evidence="6">Right-handed parallel beta-helix repeat-containing protein</fullName>
    </recommendedName>
</protein>
<name>R9I530_9BACT</name>
<evidence type="ECO:0000256" key="1">
    <source>
        <dbReference type="SAM" id="SignalP"/>
    </source>
</evidence>
<organism evidence="2 4">
    <name type="scientific">Phocaeicola sartorii</name>
    <dbReference type="NCBI Taxonomy" id="671267"/>
    <lineage>
        <taxon>Bacteria</taxon>
        <taxon>Pseudomonadati</taxon>
        <taxon>Bacteroidota</taxon>
        <taxon>Bacteroidia</taxon>
        <taxon>Bacteroidales</taxon>
        <taxon>Bacteroidaceae</taxon>
        <taxon>Phocaeicola</taxon>
    </lineage>
</organism>
<proteinExistence type="predicted"/>
<evidence type="ECO:0000313" key="4">
    <source>
        <dbReference type="Proteomes" id="UP000014200"/>
    </source>
</evidence>
<evidence type="ECO:0000313" key="3">
    <source>
        <dbReference type="EMBL" id="TGY72555.1"/>
    </source>
</evidence>
<gene>
    <name evidence="2" type="ORF">C802_03097</name>
    <name evidence="3" type="ORF">E5339_03420</name>
</gene>
<dbReference type="STRING" id="1235788.C802_03097"/>
<evidence type="ECO:0000313" key="2">
    <source>
        <dbReference type="EMBL" id="EOS11383.1"/>
    </source>
</evidence>
<keyword evidence="4" id="KW-1185">Reference proteome</keyword>
<feature type="signal peptide" evidence="1">
    <location>
        <begin position="1"/>
        <end position="24"/>
    </location>
</feature>
<dbReference type="Proteomes" id="UP000310760">
    <property type="component" value="Unassembled WGS sequence"/>
</dbReference>
<keyword evidence="1" id="KW-0732">Signal</keyword>
<evidence type="ECO:0008006" key="6">
    <source>
        <dbReference type="Google" id="ProtNLM"/>
    </source>
</evidence>
<dbReference type="OrthoDB" id="5488826at2"/>
<evidence type="ECO:0000313" key="5">
    <source>
        <dbReference type="Proteomes" id="UP000310760"/>
    </source>
</evidence>
<feature type="chain" id="PRO_5044738337" description="Right-handed parallel beta-helix repeat-containing protein" evidence="1">
    <location>
        <begin position="25"/>
        <end position="516"/>
    </location>
</feature>
<sequence length="516" mass="57635">MKTFRHWISACTLSALCTVLPAQTKMPAPWQSSLVKISKSGELVYIPDEEGNVIPDFSRVGYHHGNQSIPQHSVTRIISPVEGDNWAHIQQAVDEISQLPADQNGHRGVLLLKRGLYPVSQSVVIKAGGVVLKGEGSNVDETRLIATAKRKYALIKISGAGIREEISGTRVSITDKFVPVGTHSFQVSCGEGFKSGDKIVVYRPGTQKWVHDIKMDQIEERKGTRQWTPQEYNLAFEREVTRVEGNRLFIDNPVVMQMDWKYGGGDVYKYKFDGRINEVGVSDLCLESEFDDYEDTQHGWIGVQIEKAENCWVDNVTARYFGYAAVSCERFAKNVTVRNCRNLEPKAVITGGLRYSFNNIGQQNLFMNCQSTEGRHDYITGSQVCGPNVFYNCTATQTYADIGPHHRWAVGTLYDNIVTDGDINVQDRGKMGSGHGWAGVTQVLWNCHVGRAAVQSPWASGKNYSIGTKGERYPGVFTDRPDGVWEGHNETNVFPRSLYVTQLMARQKADLSLLIK</sequence>
<dbReference type="RefSeq" id="WP_016277424.1">
    <property type="nucleotide sequence ID" value="NZ_CANPVL010000030.1"/>
</dbReference>
<dbReference type="HOGENOM" id="CLU_027946_0_0_10"/>
<dbReference type="SUPFAM" id="SSF51126">
    <property type="entry name" value="Pectin lyase-like"/>
    <property type="match status" value="1"/>
</dbReference>